<dbReference type="InterPro" id="IPR015422">
    <property type="entry name" value="PyrdxlP-dep_Trfase_small"/>
</dbReference>
<dbReference type="InterPro" id="IPR015421">
    <property type="entry name" value="PyrdxlP-dep_Trfase_major"/>
</dbReference>
<dbReference type="AlphaFoldDB" id="A0A810MUJ2"/>
<gene>
    <name evidence="7" type="ORF">Prubr_03540</name>
</gene>
<evidence type="ECO:0000313" key="8">
    <source>
        <dbReference type="Proteomes" id="UP000680866"/>
    </source>
</evidence>
<name>A0A810MUJ2_9ACTN</name>
<reference evidence="7" key="1">
    <citation type="submission" date="2020-08" db="EMBL/GenBank/DDBJ databases">
        <title>Whole genome shotgun sequence of Polymorphospora rubra NBRC 101157.</title>
        <authorList>
            <person name="Komaki H."/>
            <person name="Tamura T."/>
        </authorList>
    </citation>
    <scope>NUCLEOTIDE SEQUENCE</scope>
    <source>
        <strain evidence="7">NBRC 101157</strain>
    </source>
</reference>
<comment type="similarity">
    <text evidence="1">In the C-terminal section; belongs to the class-I pyridoxal-phosphate-dependent aminotransferase family.</text>
</comment>
<dbReference type="CDD" id="cd00609">
    <property type="entry name" value="AAT_like"/>
    <property type="match status" value="1"/>
</dbReference>
<dbReference type="GO" id="GO:0030170">
    <property type="term" value="F:pyridoxal phosphate binding"/>
    <property type="evidence" value="ECO:0007669"/>
    <property type="project" value="InterPro"/>
</dbReference>
<dbReference type="SUPFAM" id="SSF46785">
    <property type="entry name" value="Winged helix' DNA-binding domain"/>
    <property type="match status" value="1"/>
</dbReference>
<dbReference type="InterPro" id="IPR036388">
    <property type="entry name" value="WH-like_DNA-bd_sf"/>
</dbReference>
<organism evidence="7 8">
    <name type="scientific">Polymorphospora rubra</name>
    <dbReference type="NCBI Taxonomy" id="338584"/>
    <lineage>
        <taxon>Bacteria</taxon>
        <taxon>Bacillati</taxon>
        <taxon>Actinomycetota</taxon>
        <taxon>Actinomycetes</taxon>
        <taxon>Micromonosporales</taxon>
        <taxon>Micromonosporaceae</taxon>
        <taxon>Polymorphospora</taxon>
    </lineage>
</organism>
<dbReference type="SMART" id="SM00345">
    <property type="entry name" value="HTH_GNTR"/>
    <property type="match status" value="1"/>
</dbReference>
<dbReference type="Proteomes" id="UP000680866">
    <property type="component" value="Chromosome"/>
</dbReference>
<dbReference type="InterPro" id="IPR000524">
    <property type="entry name" value="Tscrpt_reg_HTH_GntR"/>
</dbReference>
<dbReference type="EMBL" id="AP023359">
    <property type="protein sequence ID" value="BCJ63333.1"/>
    <property type="molecule type" value="Genomic_DNA"/>
</dbReference>
<dbReference type="RefSeq" id="WP_212820941.1">
    <property type="nucleotide sequence ID" value="NZ_AP023359.1"/>
</dbReference>
<evidence type="ECO:0000256" key="3">
    <source>
        <dbReference type="ARBA" id="ARBA00023015"/>
    </source>
</evidence>
<sequence>MTSTVRGSQLARLLGQWHALPGRRRSPDYAALAGAIRGLLADGRLPLGVRLPAERELAEALKVSRTTVTAAYRELRETGHLTSRRGAGSWTTLPGGHRVASSGLWTPQDDLDMIDLGVAALAAPPELVPAARAAAEDLPRYLHGAGYHPTGIAELREAVARTYTDRGLPTSPEQIMVTNGTQHALDLVLRLTLPPGAGVLVESPTYPNALAALAARRARIATHGLAVTPEGDGAGWDGELLLASLRQTRPRLAYLIPEFQNPTGHLMPAALRESVVAAAHASGTDLIIDESFVDLPLDGTPMPPPTAVFDRHSRVICIGGMSKPYWGGMRIGWVRASAPLVQRLAAARVGVDMASPVLDQLVAVRLLAQAATIVSARRTQLAAQRDAMLAAVADMLPDWRISVPGGGVTLWAELDGPVSSALARAAEDVGVRLAPGPRFGLDGTLERFLRLPFTLPAAELVDAVQRIAAVRYDLDRTSRPRWSEPAVIA</sequence>
<keyword evidence="3" id="KW-0805">Transcription regulation</keyword>
<dbReference type="InterPro" id="IPR015424">
    <property type="entry name" value="PyrdxlP-dep_Trfase"/>
</dbReference>
<keyword evidence="5" id="KW-0804">Transcription</keyword>
<dbReference type="Gene3D" id="3.40.640.10">
    <property type="entry name" value="Type I PLP-dependent aspartate aminotransferase-like (Major domain)"/>
    <property type="match status" value="1"/>
</dbReference>
<evidence type="ECO:0000256" key="2">
    <source>
        <dbReference type="ARBA" id="ARBA00022898"/>
    </source>
</evidence>
<dbReference type="InterPro" id="IPR036390">
    <property type="entry name" value="WH_DNA-bd_sf"/>
</dbReference>
<dbReference type="PROSITE" id="PS50949">
    <property type="entry name" value="HTH_GNTR"/>
    <property type="match status" value="1"/>
</dbReference>
<proteinExistence type="inferred from homology"/>
<evidence type="ECO:0000313" key="7">
    <source>
        <dbReference type="EMBL" id="BCJ63333.1"/>
    </source>
</evidence>
<dbReference type="GO" id="GO:0003700">
    <property type="term" value="F:DNA-binding transcription factor activity"/>
    <property type="evidence" value="ECO:0007669"/>
    <property type="project" value="InterPro"/>
</dbReference>
<dbReference type="PANTHER" id="PTHR46577:SF1">
    <property type="entry name" value="HTH-TYPE TRANSCRIPTIONAL REGULATORY PROTEIN GABR"/>
    <property type="match status" value="1"/>
</dbReference>
<dbReference type="InterPro" id="IPR051446">
    <property type="entry name" value="HTH_trans_reg/aminotransferase"/>
</dbReference>
<accession>A0A810MUJ2</accession>
<protein>
    <submittedName>
        <fullName evidence="7">GntR family transcriptional regulator</fullName>
    </submittedName>
</protein>
<dbReference type="Gene3D" id="3.90.1150.10">
    <property type="entry name" value="Aspartate Aminotransferase, domain 1"/>
    <property type="match status" value="1"/>
</dbReference>
<dbReference type="Pfam" id="PF00392">
    <property type="entry name" value="GntR"/>
    <property type="match status" value="1"/>
</dbReference>
<dbReference type="Pfam" id="PF00155">
    <property type="entry name" value="Aminotran_1_2"/>
    <property type="match status" value="1"/>
</dbReference>
<keyword evidence="2" id="KW-0663">Pyridoxal phosphate</keyword>
<dbReference type="CDD" id="cd07377">
    <property type="entry name" value="WHTH_GntR"/>
    <property type="match status" value="1"/>
</dbReference>
<dbReference type="Gene3D" id="1.10.10.10">
    <property type="entry name" value="Winged helix-like DNA-binding domain superfamily/Winged helix DNA-binding domain"/>
    <property type="match status" value="1"/>
</dbReference>
<dbReference type="InterPro" id="IPR004839">
    <property type="entry name" value="Aminotransferase_I/II_large"/>
</dbReference>
<evidence type="ECO:0000256" key="5">
    <source>
        <dbReference type="ARBA" id="ARBA00023163"/>
    </source>
</evidence>
<dbReference type="GO" id="GO:0003677">
    <property type="term" value="F:DNA binding"/>
    <property type="evidence" value="ECO:0007669"/>
    <property type="project" value="UniProtKB-KW"/>
</dbReference>
<dbReference type="PRINTS" id="PR00035">
    <property type="entry name" value="HTHGNTR"/>
</dbReference>
<keyword evidence="4" id="KW-0238">DNA-binding</keyword>
<dbReference type="KEGG" id="pry:Prubr_03540"/>
<dbReference type="PANTHER" id="PTHR46577">
    <property type="entry name" value="HTH-TYPE TRANSCRIPTIONAL REGULATORY PROTEIN GABR"/>
    <property type="match status" value="1"/>
</dbReference>
<dbReference type="SUPFAM" id="SSF53383">
    <property type="entry name" value="PLP-dependent transferases"/>
    <property type="match status" value="1"/>
</dbReference>
<feature type="domain" description="HTH gntR-type" evidence="6">
    <location>
        <begin position="26"/>
        <end position="94"/>
    </location>
</feature>
<evidence type="ECO:0000256" key="4">
    <source>
        <dbReference type="ARBA" id="ARBA00023125"/>
    </source>
</evidence>
<evidence type="ECO:0000256" key="1">
    <source>
        <dbReference type="ARBA" id="ARBA00005384"/>
    </source>
</evidence>
<keyword evidence="8" id="KW-1185">Reference proteome</keyword>
<evidence type="ECO:0000259" key="6">
    <source>
        <dbReference type="PROSITE" id="PS50949"/>
    </source>
</evidence>